<dbReference type="EMBL" id="MU865488">
    <property type="protein sequence ID" value="KAK4222148.1"/>
    <property type="molecule type" value="Genomic_DNA"/>
</dbReference>
<gene>
    <name evidence="3" type="ORF">QBC38DRAFT_100461</name>
</gene>
<accession>A0AAN6YPK7</accession>
<evidence type="ECO:0000256" key="1">
    <source>
        <dbReference type="ARBA" id="ARBA00005622"/>
    </source>
</evidence>
<protein>
    <submittedName>
        <fullName evidence="3">Alpha/Beta hydrolase protein</fullName>
    </submittedName>
</protein>
<organism evidence="3 4">
    <name type="scientific">Podospora fimiseda</name>
    <dbReference type="NCBI Taxonomy" id="252190"/>
    <lineage>
        <taxon>Eukaryota</taxon>
        <taxon>Fungi</taxon>
        <taxon>Dikarya</taxon>
        <taxon>Ascomycota</taxon>
        <taxon>Pezizomycotina</taxon>
        <taxon>Sordariomycetes</taxon>
        <taxon>Sordariomycetidae</taxon>
        <taxon>Sordariales</taxon>
        <taxon>Podosporaceae</taxon>
        <taxon>Podospora</taxon>
    </lineage>
</organism>
<dbReference type="InterPro" id="IPR000801">
    <property type="entry name" value="Esterase-like"/>
</dbReference>
<dbReference type="GO" id="GO:0016788">
    <property type="term" value="F:hydrolase activity, acting on ester bonds"/>
    <property type="evidence" value="ECO:0007669"/>
    <property type="project" value="TreeGrafter"/>
</dbReference>
<dbReference type="PANTHER" id="PTHR40841">
    <property type="entry name" value="SIDEROPHORE TRIACETYLFUSARININE C ESTERASE"/>
    <property type="match status" value="1"/>
</dbReference>
<dbReference type="InterPro" id="IPR029058">
    <property type="entry name" value="AB_hydrolase_fold"/>
</dbReference>
<dbReference type="PANTHER" id="PTHR40841:SF2">
    <property type="entry name" value="SIDEROPHORE-DEGRADING ESTERASE (EUROFUNG)"/>
    <property type="match status" value="1"/>
</dbReference>
<evidence type="ECO:0000256" key="2">
    <source>
        <dbReference type="ARBA" id="ARBA00022801"/>
    </source>
</evidence>
<comment type="caution">
    <text evidence="3">The sequence shown here is derived from an EMBL/GenBank/DDBJ whole genome shotgun (WGS) entry which is preliminary data.</text>
</comment>
<evidence type="ECO:0000313" key="3">
    <source>
        <dbReference type="EMBL" id="KAK4222148.1"/>
    </source>
</evidence>
<reference evidence="3" key="2">
    <citation type="submission" date="2023-05" db="EMBL/GenBank/DDBJ databases">
        <authorList>
            <consortium name="Lawrence Berkeley National Laboratory"/>
            <person name="Steindorff A."/>
            <person name="Hensen N."/>
            <person name="Bonometti L."/>
            <person name="Westerberg I."/>
            <person name="Brannstrom I.O."/>
            <person name="Guillou S."/>
            <person name="Cros-Aarteil S."/>
            <person name="Calhoun S."/>
            <person name="Haridas S."/>
            <person name="Kuo A."/>
            <person name="Mondo S."/>
            <person name="Pangilinan J."/>
            <person name="Riley R."/>
            <person name="Labutti K."/>
            <person name="Andreopoulos B."/>
            <person name="Lipzen A."/>
            <person name="Chen C."/>
            <person name="Yanf M."/>
            <person name="Daum C."/>
            <person name="Ng V."/>
            <person name="Clum A."/>
            <person name="Ohm R."/>
            <person name="Martin F."/>
            <person name="Silar P."/>
            <person name="Natvig D."/>
            <person name="Lalanne C."/>
            <person name="Gautier V."/>
            <person name="Ament-Velasquez S.L."/>
            <person name="Kruys A."/>
            <person name="Hutchinson M.I."/>
            <person name="Powell A.J."/>
            <person name="Barry K."/>
            <person name="Miller A.N."/>
            <person name="Grigoriev I.V."/>
            <person name="Debuchy R."/>
            <person name="Gladieux P."/>
            <person name="Thoren M.H."/>
            <person name="Johannesson H."/>
        </authorList>
    </citation>
    <scope>NUCLEOTIDE SEQUENCE</scope>
    <source>
        <strain evidence="3">CBS 990.96</strain>
    </source>
</reference>
<dbReference type="InterPro" id="IPR052558">
    <property type="entry name" value="Siderophore_Hydrolase_D"/>
</dbReference>
<dbReference type="SUPFAM" id="SSF53474">
    <property type="entry name" value="alpha/beta-Hydrolases"/>
    <property type="match status" value="1"/>
</dbReference>
<dbReference type="AlphaFoldDB" id="A0AAN6YPK7"/>
<dbReference type="Pfam" id="PF00756">
    <property type="entry name" value="Esterase"/>
    <property type="match status" value="1"/>
</dbReference>
<dbReference type="Gene3D" id="3.40.50.1820">
    <property type="entry name" value="alpha/beta hydrolase"/>
    <property type="match status" value="1"/>
</dbReference>
<evidence type="ECO:0000313" key="4">
    <source>
        <dbReference type="Proteomes" id="UP001301958"/>
    </source>
</evidence>
<proteinExistence type="inferred from homology"/>
<keyword evidence="4" id="KW-1185">Reference proteome</keyword>
<keyword evidence="2 3" id="KW-0378">Hydrolase</keyword>
<reference evidence="3" key="1">
    <citation type="journal article" date="2023" name="Mol. Phylogenet. Evol.">
        <title>Genome-scale phylogeny and comparative genomics of the fungal order Sordariales.</title>
        <authorList>
            <person name="Hensen N."/>
            <person name="Bonometti L."/>
            <person name="Westerberg I."/>
            <person name="Brannstrom I.O."/>
            <person name="Guillou S."/>
            <person name="Cros-Aarteil S."/>
            <person name="Calhoun S."/>
            <person name="Haridas S."/>
            <person name="Kuo A."/>
            <person name="Mondo S."/>
            <person name="Pangilinan J."/>
            <person name="Riley R."/>
            <person name="LaButti K."/>
            <person name="Andreopoulos B."/>
            <person name="Lipzen A."/>
            <person name="Chen C."/>
            <person name="Yan M."/>
            <person name="Daum C."/>
            <person name="Ng V."/>
            <person name="Clum A."/>
            <person name="Steindorff A."/>
            <person name="Ohm R.A."/>
            <person name="Martin F."/>
            <person name="Silar P."/>
            <person name="Natvig D.O."/>
            <person name="Lalanne C."/>
            <person name="Gautier V."/>
            <person name="Ament-Velasquez S.L."/>
            <person name="Kruys A."/>
            <person name="Hutchinson M.I."/>
            <person name="Powell A.J."/>
            <person name="Barry K."/>
            <person name="Miller A.N."/>
            <person name="Grigoriev I.V."/>
            <person name="Debuchy R."/>
            <person name="Gladieux P."/>
            <person name="Hiltunen Thoren M."/>
            <person name="Johannesson H."/>
        </authorList>
    </citation>
    <scope>NUCLEOTIDE SEQUENCE</scope>
    <source>
        <strain evidence="3">CBS 990.96</strain>
    </source>
</reference>
<dbReference type="Proteomes" id="UP001301958">
    <property type="component" value="Unassembled WGS sequence"/>
</dbReference>
<comment type="similarity">
    <text evidence="1">Belongs to the esterase D family.</text>
</comment>
<sequence>MTIIPYTFTPLPSFPPTLLPNTLFYNATSTLTNLTYQISLSYPFSWGSPSLPTTQISTNTPPLTIYITDGNALFFTAADHIKRRKPVDSTQPDILAVGIGYPLTDNVYALSQRNIDFGVPVSGPVQVNDFVQFINSTLRPWVREQVFPGVRFGRDAIYGHSSGGWFVAYGLSRAPELFDTWIAGSPSLTVRTGSVLEEVTKGLGNGMEIKGEIPEGGEKPAVWIGYGDVEDYLVRRRTETEKLFQGRKERLKGYGGGPGRGSRDLYDRLVGSGRMRDVVVKEYEGMDHAGVGGACLLDGINYFMDW</sequence>
<name>A0AAN6YPK7_9PEZI</name>